<feature type="active site" evidence="5 6">
    <location>
        <position position="230"/>
    </location>
</feature>
<keyword evidence="10" id="KW-1185">Reference proteome</keyword>
<reference evidence="9" key="1">
    <citation type="journal article" date="2014" name="Int. J. Syst. Evol. Microbiol.">
        <title>Complete genome sequence of Corynebacterium casei LMG S-19264T (=DSM 44701T), isolated from a smear-ripened cheese.</title>
        <authorList>
            <consortium name="US DOE Joint Genome Institute (JGI-PGF)"/>
            <person name="Walter F."/>
            <person name="Albersmeier A."/>
            <person name="Kalinowski J."/>
            <person name="Ruckert C."/>
        </authorList>
    </citation>
    <scope>NUCLEOTIDE SEQUENCE</scope>
    <source>
        <strain evidence="9">CGMCC 1.15519</strain>
    </source>
</reference>
<proteinExistence type="inferred from homology"/>
<dbReference type="GO" id="GO:0006081">
    <property type="term" value="P:aldehyde metabolic process"/>
    <property type="evidence" value="ECO:0007669"/>
    <property type="project" value="InterPro"/>
</dbReference>
<sequence length="489" mass="52914">MASTATAATTAVWDARDAAAMLEVLQRQRAAFMAELPVTAATRKARLQRAVAVVLDNKDRLAAALSEDFGHRSTEMSMVTDIMASVKPLKHGIKHLDRWMKAENRPLDFPMKLLGARARVEFQPKGVIGIISPWNFPVNLTFAPLAGVLAAGNRAMIKPSEFTPVTSALMKEILEAAFDETEVAVITGGSEAGKAFSELPFDHLVFTGGTAIARHVMAAAAKNLVPLTLELGGKSPTIISRTADIGVATERIAMGKMMNAGQICLAPDYLLVPEEQEGDVVAGLKAATAKMYPTLLSNPDYTSVLGARHRERLEAHVEDARAKGATIDVVNPANEDFSKQNTNKMPLHIIRGATDEMTVMQEEIFGPLLPVRTYSTVDGAIDEVNRRDRPLGLYWFGKDDAEQRRVLDRTISGGVTVNDVIFHVSAEELPFGGVGNAGMGSYHGHDGFKEFSHAKSIYTQPKIDLAGLAGFKPPYGDKTRKALARELKA</sequence>
<feature type="active site" evidence="5">
    <location>
        <position position="264"/>
    </location>
</feature>
<protein>
    <recommendedName>
        <fullName evidence="4">Aldehyde dehydrogenase</fullName>
    </recommendedName>
</protein>
<dbReference type="Gene3D" id="3.40.605.10">
    <property type="entry name" value="Aldehyde Dehydrogenase, Chain A, domain 1"/>
    <property type="match status" value="1"/>
</dbReference>
<evidence type="ECO:0000259" key="8">
    <source>
        <dbReference type="Pfam" id="PF00171"/>
    </source>
</evidence>
<evidence type="ECO:0000256" key="7">
    <source>
        <dbReference type="RuleBase" id="RU003345"/>
    </source>
</evidence>
<gene>
    <name evidence="9" type="ORF">GCM10011529_21310</name>
</gene>
<dbReference type="InterPro" id="IPR016163">
    <property type="entry name" value="Ald_DH_C"/>
</dbReference>
<evidence type="ECO:0000256" key="4">
    <source>
        <dbReference type="PIRNR" id="PIRNR036492"/>
    </source>
</evidence>
<comment type="caution">
    <text evidence="9">The sequence shown here is derived from an EMBL/GenBank/DDBJ whole genome shotgun (WGS) entry which is preliminary data.</text>
</comment>
<comment type="similarity">
    <text evidence="1 4 7">Belongs to the aldehyde dehydrogenase family.</text>
</comment>
<dbReference type="InterPro" id="IPR015590">
    <property type="entry name" value="Aldehyde_DH_dom"/>
</dbReference>
<dbReference type="CDD" id="cd07133">
    <property type="entry name" value="ALDH_CALDH_CalB"/>
    <property type="match status" value="1"/>
</dbReference>
<evidence type="ECO:0000256" key="6">
    <source>
        <dbReference type="PROSITE-ProRule" id="PRU10007"/>
    </source>
</evidence>
<dbReference type="InterPro" id="IPR012394">
    <property type="entry name" value="Aldehyde_DH_NAD(P)"/>
</dbReference>
<keyword evidence="3" id="KW-0520">NAD</keyword>
<evidence type="ECO:0000256" key="2">
    <source>
        <dbReference type="ARBA" id="ARBA00023002"/>
    </source>
</evidence>
<evidence type="ECO:0000256" key="3">
    <source>
        <dbReference type="ARBA" id="ARBA00023027"/>
    </source>
</evidence>
<evidence type="ECO:0000256" key="1">
    <source>
        <dbReference type="ARBA" id="ARBA00009986"/>
    </source>
</evidence>
<dbReference type="InterPro" id="IPR016162">
    <property type="entry name" value="Ald_DH_N"/>
</dbReference>
<evidence type="ECO:0000256" key="5">
    <source>
        <dbReference type="PIRSR" id="PIRSR036492-1"/>
    </source>
</evidence>
<dbReference type="RefSeq" id="WP_188762945.1">
    <property type="nucleotide sequence ID" value="NZ_BMJM01000007.1"/>
</dbReference>
<dbReference type="InterPro" id="IPR029510">
    <property type="entry name" value="Ald_DH_CS_GLU"/>
</dbReference>
<dbReference type="InterPro" id="IPR016161">
    <property type="entry name" value="Ald_DH/histidinol_DH"/>
</dbReference>
<evidence type="ECO:0000313" key="10">
    <source>
        <dbReference type="Proteomes" id="UP000635071"/>
    </source>
</evidence>
<reference evidence="9" key="2">
    <citation type="submission" date="2020-09" db="EMBL/GenBank/DDBJ databases">
        <authorList>
            <person name="Sun Q."/>
            <person name="Zhou Y."/>
        </authorList>
    </citation>
    <scope>NUCLEOTIDE SEQUENCE</scope>
    <source>
        <strain evidence="9">CGMCC 1.15519</strain>
    </source>
</reference>
<dbReference type="Pfam" id="PF00171">
    <property type="entry name" value="Aldedh"/>
    <property type="match status" value="1"/>
</dbReference>
<feature type="domain" description="Aldehyde dehydrogenase" evidence="8">
    <location>
        <begin position="6"/>
        <end position="457"/>
    </location>
</feature>
<dbReference type="PIRSF" id="PIRSF036492">
    <property type="entry name" value="ALDH"/>
    <property type="match status" value="1"/>
</dbReference>
<dbReference type="EMBL" id="BMJM01000007">
    <property type="protein sequence ID" value="GGE14654.1"/>
    <property type="molecule type" value="Genomic_DNA"/>
</dbReference>
<organism evidence="9 10">
    <name type="scientific">Sandarakinorhabdus glacialis</name>
    <dbReference type="NCBI Taxonomy" id="1614636"/>
    <lineage>
        <taxon>Bacteria</taxon>
        <taxon>Pseudomonadati</taxon>
        <taxon>Pseudomonadota</taxon>
        <taxon>Alphaproteobacteria</taxon>
        <taxon>Sphingomonadales</taxon>
        <taxon>Sphingosinicellaceae</taxon>
        <taxon>Sandarakinorhabdus</taxon>
    </lineage>
</organism>
<keyword evidence="2 4" id="KW-0560">Oxidoreductase</keyword>
<dbReference type="AlphaFoldDB" id="A0A917E8J1"/>
<dbReference type="Gene3D" id="3.40.309.10">
    <property type="entry name" value="Aldehyde Dehydrogenase, Chain A, domain 2"/>
    <property type="match status" value="1"/>
</dbReference>
<name>A0A917E8J1_9SPHN</name>
<dbReference type="GO" id="GO:0004029">
    <property type="term" value="F:aldehyde dehydrogenase (NAD+) activity"/>
    <property type="evidence" value="ECO:0007669"/>
    <property type="project" value="TreeGrafter"/>
</dbReference>
<dbReference type="PANTHER" id="PTHR43570:SF20">
    <property type="entry name" value="ALDEHYDE DEHYDROGENASE ALDX-RELATED"/>
    <property type="match status" value="1"/>
</dbReference>
<accession>A0A917E8J1</accession>
<dbReference type="GO" id="GO:0005737">
    <property type="term" value="C:cytoplasm"/>
    <property type="evidence" value="ECO:0007669"/>
    <property type="project" value="TreeGrafter"/>
</dbReference>
<dbReference type="PANTHER" id="PTHR43570">
    <property type="entry name" value="ALDEHYDE DEHYDROGENASE"/>
    <property type="match status" value="1"/>
</dbReference>
<dbReference type="SUPFAM" id="SSF53720">
    <property type="entry name" value="ALDH-like"/>
    <property type="match status" value="1"/>
</dbReference>
<evidence type="ECO:0000313" key="9">
    <source>
        <dbReference type="EMBL" id="GGE14654.1"/>
    </source>
</evidence>
<dbReference type="Proteomes" id="UP000635071">
    <property type="component" value="Unassembled WGS sequence"/>
</dbReference>
<dbReference type="PROSITE" id="PS00687">
    <property type="entry name" value="ALDEHYDE_DEHYDR_GLU"/>
    <property type="match status" value="1"/>
</dbReference>